<dbReference type="Proteomes" id="UP001652431">
    <property type="component" value="Unassembled WGS sequence"/>
</dbReference>
<dbReference type="Pfam" id="PF00356">
    <property type="entry name" value="LacI"/>
    <property type="match status" value="1"/>
</dbReference>
<dbReference type="CDD" id="cd06267">
    <property type="entry name" value="PBP1_LacI_sugar_binding-like"/>
    <property type="match status" value="1"/>
</dbReference>
<organism evidence="6 7">
    <name type="scientific">Dorea acetigenes</name>
    <dbReference type="NCBI Taxonomy" id="2981787"/>
    <lineage>
        <taxon>Bacteria</taxon>
        <taxon>Bacillati</taxon>
        <taxon>Bacillota</taxon>
        <taxon>Clostridia</taxon>
        <taxon>Lachnospirales</taxon>
        <taxon>Lachnospiraceae</taxon>
        <taxon>Dorea</taxon>
    </lineage>
</organism>
<dbReference type="EMBL" id="JAOQJU010000024">
    <property type="protein sequence ID" value="MCU6687688.1"/>
    <property type="molecule type" value="Genomic_DNA"/>
</dbReference>
<feature type="domain" description="HTH lacI-type" evidence="4">
    <location>
        <begin position="2"/>
        <end position="57"/>
    </location>
</feature>
<dbReference type="SUPFAM" id="SSF53822">
    <property type="entry name" value="Periplasmic binding protein-like I"/>
    <property type="match status" value="1"/>
</dbReference>
<keyword evidence="3" id="KW-0804">Transcription</keyword>
<dbReference type="PROSITE" id="PS50943">
    <property type="entry name" value="HTH_CROC1"/>
    <property type="match status" value="1"/>
</dbReference>
<protein>
    <submittedName>
        <fullName evidence="6">LacI family transcriptional regulator</fullName>
    </submittedName>
</protein>
<evidence type="ECO:0000256" key="1">
    <source>
        <dbReference type="ARBA" id="ARBA00023015"/>
    </source>
</evidence>
<dbReference type="Gene3D" id="1.10.260.40">
    <property type="entry name" value="lambda repressor-like DNA-binding domains"/>
    <property type="match status" value="1"/>
</dbReference>
<gene>
    <name evidence="6" type="ORF">OCV99_14330</name>
</gene>
<evidence type="ECO:0000313" key="6">
    <source>
        <dbReference type="EMBL" id="MCU6687688.1"/>
    </source>
</evidence>
<dbReference type="InterPro" id="IPR000843">
    <property type="entry name" value="HTH_LacI"/>
</dbReference>
<evidence type="ECO:0000259" key="5">
    <source>
        <dbReference type="PROSITE" id="PS50943"/>
    </source>
</evidence>
<evidence type="ECO:0000256" key="3">
    <source>
        <dbReference type="ARBA" id="ARBA00023163"/>
    </source>
</evidence>
<keyword evidence="7" id="KW-1185">Reference proteome</keyword>
<feature type="domain" description="HTH cro/C1-type" evidence="5">
    <location>
        <begin position="3"/>
        <end position="47"/>
    </location>
</feature>
<dbReference type="InterPro" id="IPR028082">
    <property type="entry name" value="Peripla_BP_I"/>
</dbReference>
<evidence type="ECO:0000256" key="2">
    <source>
        <dbReference type="ARBA" id="ARBA00023125"/>
    </source>
</evidence>
<dbReference type="SMART" id="SM00354">
    <property type="entry name" value="HTH_LACI"/>
    <property type="match status" value="1"/>
</dbReference>
<evidence type="ECO:0000313" key="7">
    <source>
        <dbReference type="Proteomes" id="UP001652431"/>
    </source>
</evidence>
<dbReference type="PANTHER" id="PTHR30146">
    <property type="entry name" value="LACI-RELATED TRANSCRIPTIONAL REPRESSOR"/>
    <property type="match status" value="1"/>
</dbReference>
<dbReference type="RefSeq" id="WP_158371455.1">
    <property type="nucleotide sequence ID" value="NZ_JAOQJU010000024.1"/>
</dbReference>
<comment type="caution">
    <text evidence="6">The sequence shown here is derived from an EMBL/GenBank/DDBJ whole genome shotgun (WGS) entry which is preliminary data.</text>
</comment>
<sequence>MVTIKEIAELAGVSTTTVSNVIHGKTKKVSPGTIQKIDKLIKELGYVQKMGLRVLSKENSQLIAVVINSHREFKDSILGDPFYGQILGFIEKYARELGYYVMFYSAKDMDQIFQMVMGWNIDGVIAVSFSKRNCEKIYQLTKKPIVSIDAYGELEDQQDKQVLNIGLDDESGGYKMMKYLLGCGYRHIKVCAARDSGVDHLRFVGAQNAVRELQEEKGKLQFVPLGMDWTKRKENYAWLMQRRQSETALFFLADMYALEAISFFCDHGLRIPEDMGIAGYDDISFSRIATPRLTTIHQDVEKKAQLSVQLLMKKIQGEELAGEGDVKLPVTLVVRKSTKNQN</sequence>
<dbReference type="PROSITE" id="PS00356">
    <property type="entry name" value="HTH_LACI_1"/>
    <property type="match status" value="1"/>
</dbReference>
<dbReference type="PROSITE" id="PS50932">
    <property type="entry name" value="HTH_LACI_2"/>
    <property type="match status" value="1"/>
</dbReference>
<evidence type="ECO:0000259" key="4">
    <source>
        <dbReference type="PROSITE" id="PS50932"/>
    </source>
</evidence>
<name>A0ABT2RQP4_9FIRM</name>
<reference evidence="6 7" key="1">
    <citation type="journal article" date="2021" name="ISME Commun">
        <title>Automated analysis of genomic sequences facilitates high-throughput and comprehensive description of bacteria.</title>
        <authorList>
            <person name="Hitch T.C.A."/>
        </authorList>
    </citation>
    <scope>NUCLEOTIDE SEQUENCE [LARGE SCALE GENOMIC DNA]</scope>
    <source>
        <strain evidence="6 7">Sanger_03</strain>
    </source>
</reference>
<accession>A0ABT2RQP4</accession>
<dbReference type="Gene3D" id="3.40.50.2300">
    <property type="match status" value="2"/>
</dbReference>
<dbReference type="Pfam" id="PF13377">
    <property type="entry name" value="Peripla_BP_3"/>
    <property type="match status" value="1"/>
</dbReference>
<dbReference type="InterPro" id="IPR010982">
    <property type="entry name" value="Lambda_DNA-bd_dom_sf"/>
</dbReference>
<dbReference type="InterPro" id="IPR001387">
    <property type="entry name" value="Cro/C1-type_HTH"/>
</dbReference>
<dbReference type="CDD" id="cd01392">
    <property type="entry name" value="HTH_LacI"/>
    <property type="match status" value="1"/>
</dbReference>
<dbReference type="SUPFAM" id="SSF47413">
    <property type="entry name" value="lambda repressor-like DNA-binding domains"/>
    <property type="match status" value="1"/>
</dbReference>
<dbReference type="InterPro" id="IPR046335">
    <property type="entry name" value="LacI/GalR-like_sensor"/>
</dbReference>
<keyword evidence="1" id="KW-0805">Transcription regulation</keyword>
<dbReference type="PANTHER" id="PTHR30146:SF24">
    <property type="entry name" value="XYLOSE OPERON REGULATORY PROTEIN"/>
    <property type="match status" value="1"/>
</dbReference>
<keyword evidence="2" id="KW-0238">DNA-binding</keyword>
<proteinExistence type="predicted"/>